<dbReference type="Gene3D" id="2.130.10.130">
    <property type="entry name" value="Integrin alpha, N-terminal"/>
    <property type="match status" value="1"/>
</dbReference>
<evidence type="ECO:0000313" key="3">
    <source>
        <dbReference type="EMBL" id="GIU41176.1"/>
    </source>
</evidence>
<evidence type="ECO:0000256" key="2">
    <source>
        <dbReference type="SAM" id="SignalP"/>
    </source>
</evidence>
<dbReference type="InterPro" id="IPR013517">
    <property type="entry name" value="FG-GAP"/>
</dbReference>
<dbReference type="Pfam" id="PF13517">
    <property type="entry name" value="FG-GAP_3"/>
    <property type="match status" value="2"/>
</dbReference>
<gene>
    <name evidence="3" type="ORF">TUM4438_04410</name>
</gene>
<evidence type="ECO:0000313" key="4">
    <source>
        <dbReference type="Proteomes" id="UP000887104"/>
    </source>
</evidence>
<evidence type="ECO:0008006" key="5">
    <source>
        <dbReference type="Google" id="ProtNLM"/>
    </source>
</evidence>
<evidence type="ECO:0000256" key="1">
    <source>
        <dbReference type="ARBA" id="ARBA00022729"/>
    </source>
</evidence>
<reference evidence="3" key="1">
    <citation type="submission" date="2021-05" db="EMBL/GenBank/DDBJ databases">
        <title>Molecular characterization for Shewanella algae harboring chromosomal blaOXA-55-like strains isolated from clinical and environment sample.</title>
        <authorList>
            <person name="Ohama Y."/>
            <person name="Aoki K."/>
            <person name="Harada S."/>
            <person name="Moriya K."/>
            <person name="Ishii Y."/>
            <person name="Tateda K."/>
        </authorList>
    </citation>
    <scope>NUCLEOTIDE SEQUENCE</scope>
    <source>
        <strain evidence="3">JCM 11563</strain>
    </source>
</reference>
<feature type="signal peptide" evidence="2">
    <location>
        <begin position="1"/>
        <end position="25"/>
    </location>
</feature>
<name>A0ABQ4P0Y3_9GAMM</name>
<proteinExistence type="predicted"/>
<organism evidence="3 4">
    <name type="scientific">Shewanella sairae</name>
    <dbReference type="NCBI Taxonomy" id="190310"/>
    <lineage>
        <taxon>Bacteria</taxon>
        <taxon>Pseudomonadati</taxon>
        <taxon>Pseudomonadota</taxon>
        <taxon>Gammaproteobacteria</taxon>
        <taxon>Alteromonadales</taxon>
        <taxon>Shewanellaceae</taxon>
        <taxon>Shewanella</taxon>
    </lineage>
</organism>
<accession>A0ABQ4P0Y3</accession>
<sequence length="525" mass="58442">MRLILKGLLGTCAIVAGGLSLSANAKSSLNFTELTINAPFELTHPIIAADLLAVPGKELVAFGIDDLNQRWMAIYQLNQGQYQLSFKQELPQELHSFDITESTGNELQQLYFLSQDKLQLLVNSPNSADWQIDTVAEIHSLSFKDRPDFISRGKFIQDLNGDQHDDILIHDFSQAHLFIATDTGFERQTLPIKPQSRLFDDGATYTQSKLYVSDVNLDGLMDIVKIGEGELEVYKQNQPVQAVTNIEASQKLNEQSEKVFTFNPVAEFISVRQPISGIDWWNKRDAYGEQLDQSELVYRKVEELKDLNNDGITDMVIRYTKSSGVFDRVNDYEIYLGENRQGKLSFPKEASSVVRAEGTLTGLEFVDIDNDNKDEVLVAGFDIGLTQIIGALVSGSIDQDVHVFKMDSDGRFSDDSNVTKEVELNFSLSSGQAGSPVVKLADLNGDGFKELILSNDESSLKIYLGQAGEAPFARKGQEHQLQLPVEGSMLKTEDLNGDGREDILIKYGRQDDADLSNLFKVFLAS</sequence>
<feature type="chain" id="PRO_5046776249" description="VCBS repeat-containing protein" evidence="2">
    <location>
        <begin position="26"/>
        <end position="525"/>
    </location>
</feature>
<dbReference type="EMBL" id="BPEY01000005">
    <property type="protein sequence ID" value="GIU41176.1"/>
    <property type="molecule type" value="Genomic_DNA"/>
</dbReference>
<protein>
    <recommendedName>
        <fullName evidence="5">VCBS repeat-containing protein</fullName>
    </recommendedName>
</protein>
<keyword evidence="4" id="KW-1185">Reference proteome</keyword>
<dbReference type="InterPro" id="IPR028994">
    <property type="entry name" value="Integrin_alpha_N"/>
</dbReference>
<dbReference type="Proteomes" id="UP000887104">
    <property type="component" value="Unassembled WGS sequence"/>
</dbReference>
<dbReference type="RefSeq" id="WP_220778953.1">
    <property type="nucleotide sequence ID" value="NZ_BPEY01000005.1"/>
</dbReference>
<dbReference type="SUPFAM" id="SSF69318">
    <property type="entry name" value="Integrin alpha N-terminal domain"/>
    <property type="match status" value="2"/>
</dbReference>
<keyword evidence="1 2" id="KW-0732">Signal</keyword>
<dbReference type="PANTHER" id="PTHR44103">
    <property type="entry name" value="PROPROTEIN CONVERTASE P"/>
    <property type="match status" value="1"/>
</dbReference>
<comment type="caution">
    <text evidence="3">The sequence shown here is derived from an EMBL/GenBank/DDBJ whole genome shotgun (WGS) entry which is preliminary data.</text>
</comment>
<dbReference type="PANTHER" id="PTHR44103:SF1">
    <property type="entry name" value="PROPROTEIN CONVERTASE P"/>
    <property type="match status" value="1"/>
</dbReference>